<sequence length="320" mass="33017">MEKLPKNYVTAAAIFASASLFTVLIGTFLMVNEMEKLQHELTRKNEHFEQMSNRMWAFVMEQNKIIRTEKANNRKRRQYGLFGADTFAVSPLTCQQGPKGPQGIAGEPGIDGEPATPGAAAISNSYESGADVVAMCRTCPAGPPGLPGYKGKRGTRGEKGPKGEEGMPGRDGLQGDEGPEGEIGLKGATGDAGEKGPPGANGVGYAKGAPGPKGESGTAGETGEEGPLGERGEDAAPGISGPLGLQGPPGLQGQIGNPGSTGPPGPPGAPAEYCLCPERFNGLPTGEGPPVAETPETAIGQSAYRRKLAHATALRRTRHH</sequence>
<evidence type="ECO:0000256" key="1">
    <source>
        <dbReference type="ARBA" id="ARBA00022737"/>
    </source>
</evidence>
<feature type="compositionally biased region" description="Basic and acidic residues" evidence="2">
    <location>
        <begin position="155"/>
        <end position="168"/>
    </location>
</feature>
<evidence type="ECO:0000256" key="3">
    <source>
        <dbReference type="SAM" id="Phobius"/>
    </source>
</evidence>
<comment type="caution">
    <text evidence="4">The sequence shown here is derived from an EMBL/GenBank/DDBJ whole genome shotgun (WGS) entry which is preliminary data.</text>
</comment>
<dbReference type="AlphaFoldDB" id="A0ABD2ILS7"/>
<gene>
    <name evidence="4" type="ORF">niasHS_015068</name>
</gene>
<organism evidence="4 5">
    <name type="scientific">Heterodera schachtii</name>
    <name type="common">Sugarbeet cyst nematode worm</name>
    <name type="synonym">Tylenchus schachtii</name>
    <dbReference type="NCBI Taxonomy" id="97005"/>
    <lineage>
        <taxon>Eukaryota</taxon>
        <taxon>Metazoa</taxon>
        <taxon>Ecdysozoa</taxon>
        <taxon>Nematoda</taxon>
        <taxon>Chromadorea</taxon>
        <taxon>Rhabditida</taxon>
        <taxon>Tylenchina</taxon>
        <taxon>Tylenchomorpha</taxon>
        <taxon>Tylenchoidea</taxon>
        <taxon>Heteroderidae</taxon>
        <taxon>Heteroderinae</taxon>
        <taxon>Heterodera</taxon>
    </lineage>
</organism>
<name>A0ABD2ILS7_HETSC</name>
<accession>A0ABD2ILS7</accession>
<protein>
    <recommendedName>
        <fullName evidence="6">Col_cuticle_N domain-containing protein</fullName>
    </recommendedName>
</protein>
<evidence type="ECO:0000313" key="4">
    <source>
        <dbReference type="EMBL" id="KAL3074238.1"/>
    </source>
</evidence>
<reference evidence="4 5" key="1">
    <citation type="submission" date="2024-10" db="EMBL/GenBank/DDBJ databases">
        <authorList>
            <person name="Kim D."/>
        </authorList>
    </citation>
    <scope>NUCLEOTIDE SEQUENCE [LARGE SCALE GENOMIC DNA]</scope>
    <source>
        <strain evidence="4">Taebaek</strain>
    </source>
</reference>
<dbReference type="Gene3D" id="1.20.5.320">
    <property type="entry name" value="6-Phosphogluconate Dehydrogenase, domain 3"/>
    <property type="match status" value="1"/>
</dbReference>
<keyword evidence="1" id="KW-0677">Repeat</keyword>
<dbReference type="PANTHER" id="PTHR24637">
    <property type="entry name" value="COLLAGEN"/>
    <property type="match status" value="1"/>
</dbReference>
<keyword evidence="3" id="KW-0812">Transmembrane</keyword>
<keyword evidence="5" id="KW-1185">Reference proteome</keyword>
<dbReference type="Proteomes" id="UP001620645">
    <property type="component" value="Unassembled WGS sequence"/>
</dbReference>
<dbReference type="PANTHER" id="PTHR24637:SF423">
    <property type="entry name" value="NEMATODE CUTICLE COLLAGEN N-TERMINAL DOMAIN-CONTAINING PROTEIN"/>
    <property type="match status" value="1"/>
</dbReference>
<feature type="region of interest" description="Disordered" evidence="2">
    <location>
        <begin position="142"/>
        <end position="272"/>
    </location>
</feature>
<dbReference type="EMBL" id="JBICCN010000357">
    <property type="protein sequence ID" value="KAL3074238.1"/>
    <property type="molecule type" value="Genomic_DNA"/>
</dbReference>
<evidence type="ECO:0000256" key="2">
    <source>
        <dbReference type="SAM" id="MobiDB-lite"/>
    </source>
</evidence>
<feature type="compositionally biased region" description="Low complexity" evidence="2">
    <location>
        <begin position="237"/>
        <end position="260"/>
    </location>
</feature>
<feature type="transmembrane region" description="Helical" evidence="3">
    <location>
        <begin position="12"/>
        <end position="31"/>
    </location>
</feature>
<proteinExistence type="predicted"/>
<keyword evidence="3" id="KW-0472">Membrane</keyword>
<evidence type="ECO:0008006" key="6">
    <source>
        <dbReference type="Google" id="ProtNLM"/>
    </source>
</evidence>
<evidence type="ECO:0000313" key="5">
    <source>
        <dbReference type="Proteomes" id="UP001620645"/>
    </source>
</evidence>
<keyword evidence="3" id="KW-1133">Transmembrane helix</keyword>